<comment type="cofactor">
    <cofactor evidence="1">
        <name>pyridoxal 5'-phosphate</name>
        <dbReference type="ChEBI" id="CHEBI:597326"/>
    </cofactor>
</comment>
<evidence type="ECO:0000313" key="4">
    <source>
        <dbReference type="EMBL" id="MFC3880076.1"/>
    </source>
</evidence>
<dbReference type="EMBL" id="JBHRZS010000006">
    <property type="protein sequence ID" value="MFC3880076.1"/>
    <property type="molecule type" value="Genomic_DNA"/>
</dbReference>
<evidence type="ECO:0000256" key="1">
    <source>
        <dbReference type="ARBA" id="ARBA00001933"/>
    </source>
</evidence>
<evidence type="ECO:0000256" key="2">
    <source>
        <dbReference type="ARBA" id="ARBA00022679"/>
    </source>
</evidence>
<dbReference type="Pfam" id="PF00155">
    <property type="entry name" value="Aminotran_1_2"/>
    <property type="match status" value="1"/>
</dbReference>
<dbReference type="InterPro" id="IPR015422">
    <property type="entry name" value="PyrdxlP-dep_Trfase_small"/>
</dbReference>
<dbReference type="InterPro" id="IPR004839">
    <property type="entry name" value="Aminotransferase_I/II_large"/>
</dbReference>
<dbReference type="RefSeq" id="WP_377905103.1">
    <property type="nucleotide sequence ID" value="NZ_JBHRZS010000006.1"/>
</dbReference>
<dbReference type="GO" id="GO:0008483">
    <property type="term" value="F:transaminase activity"/>
    <property type="evidence" value="ECO:0007669"/>
    <property type="project" value="UniProtKB-KW"/>
</dbReference>
<keyword evidence="5" id="KW-1185">Reference proteome</keyword>
<evidence type="ECO:0000259" key="3">
    <source>
        <dbReference type="Pfam" id="PF00155"/>
    </source>
</evidence>
<comment type="caution">
    <text evidence="4">The sequence shown here is derived from an EMBL/GenBank/DDBJ whole genome shotgun (WGS) entry which is preliminary data.</text>
</comment>
<keyword evidence="4" id="KW-0032">Aminotransferase</keyword>
<sequence>MHTFNLDQRIDRFIHYQGKSYRYFSGTSYLGMGLSETFQEKVIEGIRIHGLSHGQSRSNNVRLSIYDEFESFFAVQAEADSAIVMSSGYLAGSAALQICMDADEVWVAPDTHPAILPTDLIPDIQQSFESWQEECLEKSASLSSRKILILGNAVDPLTSRVHDYAWIAKIGAKHQLSILIDDSHAFGVLGKGIFGSYAKLKSLPAEVLVSGSLGKGLGLPAGIILCSKAVQEKVLSLRIYGGASPCPPGYLYGFIHSQEVYASQRKKLSTNVKAFFEKTTKIPQIKGSEAFPVFIYSEDHWAEKLEKALFITSSFPYPTASDPKINRIVVSAFHEAEDLDLLSAELEKLASL</sequence>
<accession>A0ABV8AQ15</accession>
<dbReference type="PANTHER" id="PTHR13693">
    <property type="entry name" value="CLASS II AMINOTRANSFERASE/8-AMINO-7-OXONONANOATE SYNTHASE"/>
    <property type="match status" value="1"/>
</dbReference>
<dbReference type="Proteomes" id="UP001595805">
    <property type="component" value="Unassembled WGS sequence"/>
</dbReference>
<proteinExistence type="predicted"/>
<gene>
    <name evidence="4" type="ORF">ACFOSV_07810</name>
</gene>
<dbReference type="Gene3D" id="3.40.640.10">
    <property type="entry name" value="Type I PLP-dependent aspartate aminotransferase-like (Major domain)"/>
    <property type="match status" value="1"/>
</dbReference>
<dbReference type="InterPro" id="IPR015421">
    <property type="entry name" value="PyrdxlP-dep_Trfase_major"/>
</dbReference>
<dbReference type="InterPro" id="IPR015424">
    <property type="entry name" value="PyrdxlP-dep_Trfase"/>
</dbReference>
<dbReference type="SUPFAM" id="SSF53383">
    <property type="entry name" value="PLP-dependent transferases"/>
    <property type="match status" value="1"/>
</dbReference>
<name>A0ABV8AQ15_9BACT</name>
<protein>
    <submittedName>
        <fullName evidence="4">Aminotransferase class I/II-fold pyridoxal phosphate-dependent enzyme</fullName>
    </submittedName>
</protein>
<dbReference type="InterPro" id="IPR050087">
    <property type="entry name" value="AON_synthase_class-II"/>
</dbReference>
<keyword evidence="2" id="KW-0808">Transferase</keyword>
<reference evidence="5" key="1">
    <citation type="journal article" date="2019" name="Int. J. Syst. Evol. Microbiol.">
        <title>The Global Catalogue of Microorganisms (GCM) 10K type strain sequencing project: providing services to taxonomists for standard genome sequencing and annotation.</title>
        <authorList>
            <consortium name="The Broad Institute Genomics Platform"/>
            <consortium name="The Broad Institute Genome Sequencing Center for Infectious Disease"/>
            <person name="Wu L."/>
            <person name="Ma J."/>
        </authorList>
    </citation>
    <scope>NUCLEOTIDE SEQUENCE [LARGE SCALE GENOMIC DNA]</scope>
    <source>
        <strain evidence="5">CCUG 60523</strain>
    </source>
</reference>
<feature type="domain" description="Aminotransferase class I/classII large" evidence="3">
    <location>
        <begin position="75"/>
        <end position="237"/>
    </location>
</feature>
<evidence type="ECO:0000313" key="5">
    <source>
        <dbReference type="Proteomes" id="UP001595805"/>
    </source>
</evidence>
<organism evidence="4 5">
    <name type="scientific">Algoriphagus namhaensis</name>
    <dbReference type="NCBI Taxonomy" id="915353"/>
    <lineage>
        <taxon>Bacteria</taxon>
        <taxon>Pseudomonadati</taxon>
        <taxon>Bacteroidota</taxon>
        <taxon>Cytophagia</taxon>
        <taxon>Cytophagales</taxon>
        <taxon>Cyclobacteriaceae</taxon>
        <taxon>Algoriphagus</taxon>
    </lineage>
</organism>
<dbReference type="Gene3D" id="3.90.1150.10">
    <property type="entry name" value="Aspartate Aminotransferase, domain 1"/>
    <property type="match status" value="1"/>
</dbReference>